<gene>
    <name evidence="1" type="ORF">DQP57_18935</name>
</gene>
<organism evidence="1 2">
    <name type="scientific">Mycobacterium colombiense</name>
    <dbReference type="NCBI Taxonomy" id="339268"/>
    <lineage>
        <taxon>Bacteria</taxon>
        <taxon>Bacillati</taxon>
        <taxon>Actinomycetota</taxon>
        <taxon>Actinomycetes</taxon>
        <taxon>Mycobacteriales</taxon>
        <taxon>Mycobacteriaceae</taxon>
        <taxon>Mycobacterium</taxon>
        <taxon>Mycobacterium avium complex (MAC)</taxon>
    </lineage>
</organism>
<proteinExistence type="predicted"/>
<dbReference type="Proteomes" id="UP000250915">
    <property type="component" value="Unassembled WGS sequence"/>
</dbReference>
<evidence type="ECO:0000313" key="2">
    <source>
        <dbReference type="Proteomes" id="UP000250915"/>
    </source>
</evidence>
<name>A0A329LIC4_9MYCO</name>
<comment type="caution">
    <text evidence="1">The sequence shown here is derived from an EMBL/GenBank/DDBJ whole genome shotgun (WGS) entry which is preliminary data.</text>
</comment>
<dbReference type="OrthoDB" id="4736094at2"/>
<dbReference type="EMBL" id="QMEV01000047">
    <property type="protein sequence ID" value="RAV07509.1"/>
    <property type="molecule type" value="Genomic_DNA"/>
</dbReference>
<reference evidence="1 2" key="1">
    <citation type="submission" date="2018-06" db="EMBL/GenBank/DDBJ databases">
        <title>NTM in soil in Japan.</title>
        <authorList>
            <person name="Ohya K."/>
        </authorList>
    </citation>
    <scope>NUCLEOTIDE SEQUENCE [LARGE SCALE GENOMIC DNA]</scope>
    <source>
        <strain evidence="1 2">GF28</strain>
    </source>
</reference>
<evidence type="ECO:0000313" key="1">
    <source>
        <dbReference type="EMBL" id="RAV07509.1"/>
    </source>
</evidence>
<evidence type="ECO:0008006" key="3">
    <source>
        <dbReference type="Google" id="ProtNLM"/>
    </source>
</evidence>
<accession>A0A329LIC4</accession>
<dbReference type="RefSeq" id="WP_112634267.1">
    <property type="nucleotide sequence ID" value="NZ_QMEV01000047.1"/>
</dbReference>
<protein>
    <recommendedName>
        <fullName evidence="3">Dodecin domain-containing protein</fullName>
    </recommendedName>
</protein>
<sequence length="66" mass="7442">MADQPEVRSDKITVPQRMDANHVRALAMQKAQHKVRRGHRVADLQLGDSTPAGGDDVQWSFTYRVV</sequence>
<dbReference type="AlphaFoldDB" id="A0A329LIC4"/>